<sequence>MKPSIRVSPAFAGIALLALAAVARSHEGPAASSEAEDMAMSMGASSPASSPGLSTGAEPTRYYQLQKYSSLMWAHILLMTIGWVFVLPVGVMLSIARSRFSLLAQFAFLVLNSVAVFLVTIYNARTPDLYPNNAHHKLGWLLTWVVSAQVVMAVITRYTGRQESKPDTPLEERESFIPVSTSAMAEHQRIHDLRSGNIRFSNDSGQGTEPNTESLRSQSISSGNGDEENMTDMRREYEDEPFHPVEKPGILRGSRMDRFLSKKLPGLLSSRALQVFHFIYDIVDRLILILGFVALMTGWITYGGIFMGQEVFSGLAHFIKGGIFFWYGVLTLGRWAGAFANLGWAWNIKPSKAQKANRPSAEFVESFLIFFYGSTNVFLEHLAAWGKAWSPQDLEHLSITIMFIGGGLCGMLIESHGIRNLLNAAVSQSPSPAHLKFSEDNAVLEQPKSYRVSMNPLPALIVLLLGLMMSSHHQHSMISTMVHKQWGTLLVGAAFARALTYVIFYLAPPTSIFPGRPPSELITAFCLMAGGTIFMTSAKDTVALIETNNLDAMFVFTVTMGIITFLMAWIVLVIAIKGWAVRKERRSTFAY</sequence>
<evidence type="ECO:0000259" key="4">
    <source>
        <dbReference type="Pfam" id="PF10348"/>
    </source>
</evidence>
<feature type="transmembrane region" description="Helical" evidence="2">
    <location>
        <begin position="72"/>
        <end position="95"/>
    </location>
</feature>
<evidence type="ECO:0000313" key="6">
    <source>
        <dbReference type="EMBL" id="RDW73873.1"/>
    </source>
</evidence>
<dbReference type="AlphaFoldDB" id="A0A3D8RIK2"/>
<dbReference type="InterPro" id="IPR018825">
    <property type="entry name" value="DUF2427"/>
</dbReference>
<feature type="domain" description="DUF2427" evidence="4">
    <location>
        <begin position="60"/>
        <end position="158"/>
    </location>
</feature>
<evidence type="ECO:0000313" key="7">
    <source>
        <dbReference type="Proteomes" id="UP000256328"/>
    </source>
</evidence>
<feature type="transmembrane region" description="Helical" evidence="2">
    <location>
        <begin position="138"/>
        <end position="155"/>
    </location>
</feature>
<feature type="domain" description="Protein YTP1-like C-terminal" evidence="5">
    <location>
        <begin position="291"/>
        <end position="578"/>
    </location>
</feature>
<evidence type="ECO:0000256" key="3">
    <source>
        <dbReference type="SAM" id="SignalP"/>
    </source>
</evidence>
<proteinExistence type="predicted"/>
<keyword evidence="2" id="KW-0472">Membrane</keyword>
<dbReference type="CDD" id="cd08760">
    <property type="entry name" value="Cyt_b561_FRRS1_like"/>
    <property type="match status" value="1"/>
</dbReference>
<feature type="transmembrane region" description="Helical" evidence="2">
    <location>
        <begin position="367"/>
        <end position="385"/>
    </location>
</feature>
<feature type="transmembrane region" description="Helical" evidence="2">
    <location>
        <begin position="486"/>
        <end position="507"/>
    </location>
</feature>
<dbReference type="Proteomes" id="UP000256328">
    <property type="component" value="Unassembled WGS sequence"/>
</dbReference>
<feature type="compositionally biased region" description="Polar residues" evidence="1">
    <location>
        <begin position="198"/>
        <end position="224"/>
    </location>
</feature>
<evidence type="ECO:0000256" key="2">
    <source>
        <dbReference type="SAM" id="Phobius"/>
    </source>
</evidence>
<feature type="transmembrane region" description="Helical" evidence="2">
    <location>
        <begin position="457"/>
        <end position="474"/>
    </location>
</feature>
<feature type="signal peptide" evidence="3">
    <location>
        <begin position="1"/>
        <end position="25"/>
    </location>
</feature>
<keyword evidence="2" id="KW-1133">Transmembrane helix</keyword>
<keyword evidence="2" id="KW-0812">Transmembrane</keyword>
<organism evidence="6 7">
    <name type="scientific">Coleophoma crateriformis</name>
    <dbReference type="NCBI Taxonomy" id="565419"/>
    <lineage>
        <taxon>Eukaryota</taxon>
        <taxon>Fungi</taxon>
        <taxon>Dikarya</taxon>
        <taxon>Ascomycota</taxon>
        <taxon>Pezizomycotina</taxon>
        <taxon>Leotiomycetes</taxon>
        <taxon>Helotiales</taxon>
        <taxon>Dermateaceae</taxon>
        <taxon>Coleophoma</taxon>
    </lineage>
</organism>
<feature type="transmembrane region" description="Helical" evidence="2">
    <location>
        <begin position="325"/>
        <end position="346"/>
    </location>
</feature>
<keyword evidence="7" id="KW-1185">Reference proteome</keyword>
<dbReference type="PANTHER" id="PTHR31685">
    <property type="entry name" value="INTEGRAL MEMBRANE PROTEIN (AFU_ORTHOLOGUE AFUA_6G12730)-RELATED"/>
    <property type="match status" value="1"/>
</dbReference>
<dbReference type="InterPro" id="IPR018827">
    <property type="entry name" value="YTP1_C"/>
</dbReference>
<accession>A0A3D8RIK2</accession>
<keyword evidence="3" id="KW-0732">Signal</keyword>
<evidence type="ECO:0000259" key="5">
    <source>
        <dbReference type="Pfam" id="PF10355"/>
    </source>
</evidence>
<dbReference type="Pfam" id="PF10348">
    <property type="entry name" value="DUF2427"/>
    <property type="match status" value="1"/>
</dbReference>
<reference evidence="6 7" key="1">
    <citation type="journal article" date="2018" name="IMA Fungus">
        <title>IMA Genome-F 9: Draft genome sequence of Annulohypoxylon stygium, Aspergillus mulundensis, Berkeleyomyces basicola (syn. Thielaviopsis basicola), Ceratocystis smalleyi, two Cercospora beticola strains, Coleophoma cylindrospora, Fusarium fracticaudum, Phialophora cf. hyalina, and Morchella septimelata.</title>
        <authorList>
            <person name="Wingfield B.D."/>
            <person name="Bills G.F."/>
            <person name="Dong Y."/>
            <person name="Huang W."/>
            <person name="Nel W.J."/>
            <person name="Swalarsk-Parry B.S."/>
            <person name="Vaghefi N."/>
            <person name="Wilken P.M."/>
            <person name="An Z."/>
            <person name="de Beer Z.W."/>
            <person name="De Vos L."/>
            <person name="Chen L."/>
            <person name="Duong T.A."/>
            <person name="Gao Y."/>
            <person name="Hammerbacher A."/>
            <person name="Kikkert J.R."/>
            <person name="Li Y."/>
            <person name="Li H."/>
            <person name="Li K."/>
            <person name="Li Q."/>
            <person name="Liu X."/>
            <person name="Ma X."/>
            <person name="Naidoo K."/>
            <person name="Pethybridge S.J."/>
            <person name="Sun J."/>
            <person name="Steenkamp E.T."/>
            <person name="van der Nest M.A."/>
            <person name="van Wyk S."/>
            <person name="Wingfield M.J."/>
            <person name="Xiong C."/>
            <person name="Yue Q."/>
            <person name="Zhang X."/>
        </authorList>
    </citation>
    <scope>NUCLEOTIDE SEQUENCE [LARGE SCALE GENOMIC DNA]</scope>
    <source>
        <strain evidence="6 7">BP5796</strain>
    </source>
</reference>
<comment type="caution">
    <text evidence="6">The sequence shown here is derived from an EMBL/GenBank/DDBJ whole genome shotgun (WGS) entry which is preliminary data.</text>
</comment>
<dbReference type="EMBL" id="PDLN01000010">
    <property type="protein sequence ID" value="RDW73873.1"/>
    <property type="molecule type" value="Genomic_DNA"/>
</dbReference>
<gene>
    <name evidence="6" type="ORF">BP5796_07315</name>
</gene>
<feature type="region of interest" description="Disordered" evidence="1">
    <location>
        <begin position="197"/>
        <end position="230"/>
    </location>
</feature>
<dbReference type="Pfam" id="PF10355">
    <property type="entry name" value="Ytp1"/>
    <property type="match status" value="1"/>
</dbReference>
<protein>
    <submittedName>
        <fullName evidence="6">Integral membrane protein-2</fullName>
    </submittedName>
</protein>
<feature type="transmembrane region" description="Helical" evidence="2">
    <location>
        <begin position="397"/>
        <end position="413"/>
    </location>
</feature>
<dbReference type="OrthoDB" id="4005299at2759"/>
<feature type="transmembrane region" description="Helical" evidence="2">
    <location>
        <begin position="553"/>
        <end position="576"/>
    </location>
</feature>
<feature type="transmembrane region" description="Helical" evidence="2">
    <location>
        <begin position="102"/>
        <end position="122"/>
    </location>
</feature>
<evidence type="ECO:0000256" key="1">
    <source>
        <dbReference type="SAM" id="MobiDB-lite"/>
    </source>
</evidence>
<dbReference type="PANTHER" id="PTHR31685:SF3">
    <property type="entry name" value="INTEGRAL MEMBRANE PROTEIN (AFU_ORTHOLOGUE AFUA_6G12730)"/>
    <property type="match status" value="1"/>
</dbReference>
<name>A0A3D8RIK2_9HELO</name>
<feature type="chain" id="PRO_5017736611" evidence="3">
    <location>
        <begin position="26"/>
        <end position="591"/>
    </location>
</feature>
<feature type="transmembrane region" description="Helical" evidence="2">
    <location>
        <begin position="519"/>
        <end position="538"/>
    </location>
</feature>
<feature type="transmembrane region" description="Helical" evidence="2">
    <location>
        <begin position="286"/>
        <end position="305"/>
    </location>
</feature>